<dbReference type="EMBL" id="CAIIXF020000010">
    <property type="protein sequence ID" value="CAH1796741.1"/>
    <property type="molecule type" value="Genomic_DNA"/>
</dbReference>
<evidence type="ECO:0000313" key="6">
    <source>
        <dbReference type="Proteomes" id="UP000749559"/>
    </source>
</evidence>
<keyword evidence="3" id="KW-0677">Repeat</keyword>
<keyword evidence="2" id="KW-0732">Signal</keyword>
<dbReference type="FunFam" id="2.10.25.10:FF:000037">
    <property type="entry name" value="Signal peptide, CUB domain and EGF-like domain-containing 2"/>
    <property type="match status" value="1"/>
</dbReference>
<dbReference type="PROSITE" id="PS01186">
    <property type="entry name" value="EGF_2"/>
    <property type="match status" value="1"/>
</dbReference>
<keyword evidence="6" id="KW-1185">Reference proteome</keyword>
<evidence type="ECO:0000313" key="5">
    <source>
        <dbReference type="EMBL" id="CAH1796741.1"/>
    </source>
</evidence>
<dbReference type="SMART" id="SM00179">
    <property type="entry name" value="EGF_CA"/>
    <property type="match status" value="2"/>
</dbReference>
<dbReference type="AlphaFoldDB" id="A0A8J1U158"/>
<dbReference type="Gene3D" id="2.10.25.10">
    <property type="entry name" value="Laminin"/>
    <property type="match status" value="1"/>
</dbReference>
<dbReference type="OrthoDB" id="6425254at2759"/>
<dbReference type="Pfam" id="PF14670">
    <property type="entry name" value="FXa_inhibition"/>
    <property type="match status" value="1"/>
</dbReference>
<dbReference type="PANTHER" id="PTHR24034:SF200">
    <property type="entry name" value="EGF-LIKE AND EMI DOMAIN-CONTAINING PROTEIN 1"/>
    <property type="match status" value="1"/>
</dbReference>
<dbReference type="InterPro" id="IPR050751">
    <property type="entry name" value="ECM_structural_protein"/>
</dbReference>
<name>A0A8J1U158_OWEFU</name>
<dbReference type="InterPro" id="IPR001881">
    <property type="entry name" value="EGF-like_Ca-bd_dom"/>
</dbReference>
<dbReference type="Proteomes" id="UP000749559">
    <property type="component" value="Unassembled WGS sequence"/>
</dbReference>
<dbReference type="CDD" id="cd00054">
    <property type="entry name" value="EGF_CA"/>
    <property type="match status" value="1"/>
</dbReference>
<dbReference type="GO" id="GO:0005509">
    <property type="term" value="F:calcium ion binding"/>
    <property type="evidence" value="ECO:0007669"/>
    <property type="project" value="InterPro"/>
</dbReference>
<keyword evidence="1" id="KW-0245">EGF-like domain</keyword>
<dbReference type="Pfam" id="PF07645">
    <property type="entry name" value="EGF_CA"/>
    <property type="match status" value="1"/>
</dbReference>
<dbReference type="SUPFAM" id="SSF57196">
    <property type="entry name" value="EGF/Laminin"/>
    <property type="match status" value="1"/>
</dbReference>
<organism evidence="5 6">
    <name type="scientific">Owenia fusiformis</name>
    <name type="common">Polychaete worm</name>
    <dbReference type="NCBI Taxonomy" id="6347"/>
    <lineage>
        <taxon>Eukaryota</taxon>
        <taxon>Metazoa</taxon>
        <taxon>Spiralia</taxon>
        <taxon>Lophotrochozoa</taxon>
        <taxon>Annelida</taxon>
        <taxon>Polychaeta</taxon>
        <taxon>Sedentaria</taxon>
        <taxon>Canalipalpata</taxon>
        <taxon>Sabellida</taxon>
        <taxon>Oweniida</taxon>
        <taxon>Oweniidae</taxon>
        <taxon>Owenia</taxon>
    </lineage>
</organism>
<reference evidence="5" key="1">
    <citation type="submission" date="2022-03" db="EMBL/GenBank/DDBJ databases">
        <authorList>
            <person name="Martin C."/>
        </authorList>
    </citation>
    <scope>NUCLEOTIDE SEQUENCE</scope>
</reference>
<evidence type="ECO:0000256" key="2">
    <source>
        <dbReference type="ARBA" id="ARBA00022729"/>
    </source>
</evidence>
<dbReference type="PANTHER" id="PTHR24034">
    <property type="entry name" value="EGF-LIKE DOMAIN-CONTAINING PROTEIN"/>
    <property type="match status" value="1"/>
</dbReference>
<protein>
    <submittedName>
        <fullName evidence="5">Uncharacterized protein</fullName>
    </submittedName>
</protein>
<evidence type="ECO:0000256" key="1">
    <source>
        <dbReference type="ARBA" id="ARBA00022536"/>
    </source>
</evidence>
<comment type="caution">
    <text evidence="5">The sequence shown here is derived from an EMBL/GenBank/DDBJ whole genome shotgun (WGS) entry which is preliminary data.</text>
</comment>
<gene>
    <name evidence="5" type="ORF">OFUS_LOCUS21117</name>
</gene>
<sequence length="357" mass="39814">MILLKLRYLSCIVFLIVETFTQELSQVGRPLAPATSDPPTDGGKRIWMDNTTLLPASQVHAFKVYMHQDVPEDQPLGAILQLWEVVDPATQSKGPVAKLVYAKDVELPRTEGEHTVTLDDKPIVKAGTRIGWTLKQESFPFSFFLDPNRFTYYKKLEGDAVPSVESAYEFDKLPFNAWMSVAVLLSTDINECLIKNGGCMHLCNNTAEGPICSCLGGYDLSMDTKECIDIDECLTECPYPRGLCFNNPGSYNCMWWRLSASQTGTNPHDVQIQPLVQDNSMVIWMVALTIIVAILALCKLTHIRNFLRRRQSKQCNDDDDDCASDKYDAADAKKGEIISVVHVDTTGLDNTAFASDI</sequence>
<evidence type="ECO:0000256" key="4">
    <source>
        <dbReference type="ARBA" id="ARBA00023157"/>
    </source>
</evidence>
<proteinExistence type="predicted"/>
<evidence type="ECO:0000256" key="3">
    <source>
        <dbReference type="ARBA" id="ARBA00022737"/>
    </source>
</evidence>
<dbReference type="InterPro" id="IPR049883">
    <property type="entry name" value="NOTCH1_EGF-like"/>
</dbReference>
<keyword evidence="4" id="KW-1015">Disulfide bond</keyword>
<dbReference type="InterPro" id="IPR000742">
    <property type="entry name" value="EGF"/>
</dbReference>
<accession>A0A8J1U158</accession>